<evidence type="ECO:0008006" key="4">
    <source>
        <dbReference type="Google" id="ProtNLM"/>
    </source>
</evidence>
<dbReference type="AlphaFoldDB" id="A0A4R5VWH5"/>
<evidence type="ECO:0000256" key="1">
    <source>
        <dbReference type="SAM" id="SignalP"/>
    </source>
</evidence>
<keyword evidence="3" id="KW-1185">Reference proteome</keyword>
<gene>
    <name evidence="2" type="ORF">E2I14_14105</name>
</gene>
<dbReference type="EMBL" id="SMYL01000008">
    <property type="protein sequence ID" value="TDK63704.1"/>
    <property type="molecule type" value="Genomic_DNA"/>
</dbReference>
<keyword evidence="1" id="KW-0732">Signal</keyword>
<dbReference type="RefSeq" id="WP_133329644.1">
    <property type="nucleotide sequence ID" value="NZ_SMYL01000008.1"/>
</dbReference>
<name>A0A4R5VWH5_9BURK</name>
<comment type="caution">
    <text evidence="2">The sequence shown here is derived from an EMBL/GenBank/DDBJ whole genome shotgun (WGS) entry which is preliminary data.</text>
</comment>
<evidence type="ECO:0000313" key="2">
    <source>
        <dbReference type="EMBL" id="TDK63704.1"/>
    </source>
</evidence>
<dbReference type="Proteomes" id="UP000294829">
    <property type="component" value="Unassembled WGS sequence"/>
</dbReference>
<protein>
    <recommendedName>
        <fullName evidence="4">DM13 domain-containing protein</fullName>
    </recommendedName>
</protein>
<dbReference type="OrthoDB" id="9182001at2"/>
<proteinExistence type="predicted"/>
<accession>A0A4R5VWH5</accession>
<feature type="signal peptide" evidence="1">
    <location>
        <begin position="1"/>
        <end position="20"/>
    </location>
</feature>
<evidence type="ECO:0000313" key="3">
    <source>
        <dbReference type="Proteomes" id="UP000294829"/>
    </source>
</evidence>
<reference evidence="2 3" key="1">
    <citation type="submission" date="2019-03" db="EMBL/GenBank/DDBJ databases">
        <title>Sapientia aquatica gen. nov., sp. nov., isolated from a crater lake.</title>
        <authorList>
            <person name="Felfoldi T."/>
            <person name="Szabo A."/>
            <person name="Toth E."/>
            <person name="Schumann P."/>
            <person name="Keki Z."/>
            <person name="Marialigeti K."/>
            <person name="Mathe I."/>
        </authorList>
    </citation>
    <scope>NUCLEOTIDE SEQUENCE [LARGE SCALE GENOMIC DNA]</scope>
    <source>
        <strain evidence="2 3">SA-152</strain>
    </source>
</reference>
<sequence length="151" mass="16605">MNIKIALAALLSWACISAFGETIEFNTKETGFSNIEYKAKVVSSTDRVLILNIPGFDTRSAVGSRWMMCVYTNLALMNHQKFMIASYPTDGSDNVSVGFPESESQPDVAKLGGLFSGDHALKVMPVDKMMLFCVQIGYKFKYDGNAPQNAQ</sequence>
<feature type="chain" id="PRO_5020465983" description="DM13 domain-containing protein" evidence="1">
    <location>
        <begin position="21"/>
        <end position="151"/>
    </location>
</feature>
<organism evidence="2 3">
    <name type="scientific">Sapientia aquatica</name>
    <dbReference type="NCBI Taxonomy" id="1549640"/>
    <lineage>
        <taxon>Bacteria</taxon>
        <taxon>Pseudomonadati</taxon>
        <taxon>Pseudomonadota</taxon>
        <taxon>Betaproteobacteria</taxon>
        <taxon>Burkholderiales</taxon>
        <taxon>Oxalobacteraceae</taxon>
        <taxon>Sapientia</taxon>
    </lineage>
</organism>